<reference evidence="4" key="1">
    <citation type="journal article" date="2019" name="PLoS Negl. Trop. Dis.">
        <title>Revisiting the worldwide diversity of Leptospira species in the environment.</title>
        <authorList>
            <person name="Vincent A.T."/>
            <person name="Schiettekatte O."/>
            <person name="Bourhy P."/>
            <person name="Veyrier F.J."/>
            <person name="Picardeau M."/>
        </authorList>
    </citation>
    <scope>NUCLEOTIDE SEQUENCE [LARGE SCALE GENOMIC DNA]</scope>
    <source>
        <strain evidence="4">201300427</strain>
    </source>
</reference>
<evidence type="ECO:0000313" key="5">
    <source>
        <dbReference type="Proteomes" id="UP000298058"/>
    </source>
</evidence>
<dbReference type="Pfam" id="PF07228">
    <property type="entry name" value="SpoIIE"/>
    <property type="match status" value="1"/>
</dbReference>
<organism evidence="4 5">
    <name type="scientific">Leptospira idonii</name>
    <dbReference type="NCBI Taxonomy" id="1193500"/>
    <lineage>
        <taxon>Bacteria</taxon>
        <taxon>Pseudomonadati</taxon>
        <taxon>Spirochaetota</taxon>
        <taxon>Spirochaetia</taxon>
        <taxon>Leptospirales</taxon>
        <taxon>Leptospiraceae</taxon>
        <taxon>Leptospira</taxon>
    </lineage>
</organism>
<dbReference type="InterPro" id="IPR001932">
    <property type="entry name" value="PPM-type_phosphatase-like_dom"/>
</dbReference>
<dbReference type="OrthoDB" id="311592at2"/>
<dbReference type="Proteomes" id="UP000298058">
    <property type="component" value="Unassembled WGS sequence"/>
</dbReference>
<dbReference type="RefSeq" id="WP_135761345.1">
    <property type="nucleotide sequence ID" value="NZ_RQHW01000047.1"/>
</dbReference>
<dbReference type="AlphaFoldDB" id="A0A4R9LY79"/>
<keyword evidence="2" id="KW-0472">Membrane</keyword>
<keyword evidence="2" id="KW-0812">Transmembrane</keyword>
<evidence type="ECO:0000256" key="2">
    <source>
        <dbReference type="SAM" id="Phobius"/>
    </source>
</evidence>
<dbReference type="SMART" id="SM00331">
    <property type="entry name" value="PP2C_SIG"/>
    <property type="match status" value="1"/>
</dbReference>
<sequence>MQKLKGYLRSFQSIFEIIRSKSFLKLFFSLFFLIILPYAIYITSVLYSNYSESLDWNYRFQLTRVQLLAIDLENHIRDHLLVQSKDKIHYFKGNPEELSLHPVLSKCFPNTIPKEFLEERSAYFFPCVVDSSEETNWILLLEGKSVWVYSADFLEDLLLDTPYSEPNETIFIVNNDGSYGISSLIEDGFQINQGWSESILSSIKEAGKLPKIREVTNKETYFLSSFPLYGLPFHLFVASPKESILIPIRKELFQNIIFLSLLGVLSIGLSAWIAGREMEDKRKLNIVFNEFPHAAALYDLDGKILLINPILESKISIRNLFVSNKSVYDLLNEEAVLFLSNARKNKDSIANTRKEEWETVGTDEETVFLEIQFHLWYLDNNTNNARGSLVLVQDITSKKLVFEKEMGYAKTLQKKYLPQARIQIPNLSYDYFYQPLIQVGGDYYDFLDLGNDRYIFVIADIVGHGVQAAMMMTVVRVLFHQIVKETTVPGEILVKMNSGVRNNLPDSYSFVPLHFLCFDFKTNVIQYGNAGHPGMIHISQNQISIPERLNPMLGMLPNFTPKILELPIRKEDRFYLFTDGLRDVRNLKKEELGDDELVSFFLERSSSPMTQVKDELIQKIKMYSQGATYPDDITWIGLHIN</sequence>
<dbReference type="InterPro" id="IPR052016">
    <property type="entry name" value="Bact_Sigma-Reg"/>
</dbReference>
<keyword evidence="2" id="KW-1133">Transmembrane helix</keyword>
<dbReference type="Gene3D" id="3.30.450.20">
    <property type="entry name" value="PAS domain"/>
    <property type="match status" value="1"/>
</dbReference>
<evidence type="ECO:0000259" key="3">
    <source>
        <dbReference type="SMART" id="SM00331"/>
    </source>
</evidence>
<keyword evidence="1" id="KW-0378">Hydrolase</keyword>
<evidence type="ECO:0000256" key="1">
    <source>
        <dbReference type="ARBA" id="ARBA00022801"/>
    </source>
</evidence>
<feature type="transmembrane region" description="Helical" evidence="2">
    <location>
        <begin position="252"/>
        <end position="274"/>
    </location>
</feature>
<gene>
    <name evidence="4" type="ORF">EHS15_14915</name>
</gene>
<dbReference type="InterPro" id="IPR036457">
    <property type="entry name" value="PPM-type-like_dom_sf"/>
</dbReference>
<name>A0A4R9LY79_9LEPT</name>
<dbReference type="EMBL" id="RQHW01000047">
    <property type="protein sequence ID" value="TGN18662.1"/>
    <property type="molecule type" value="Genomic_DNA"/>
</dbReference>
<dbReference type="Gene3D" id="3.60.40.10">
    <property type="entry name" value="PPM-type phosphatase domain"/>
    <property type="match status" value="1"/>
</dbReference>
<accession>A0A4R9LY79</accession>
<dbReference type="GO" id="GO:0016791">
    <property type="term" value="F:phosphatase activity"/>
    <property type="evidence" value="ECO:0007669"/>
    <property type="project" value="TreeGrafter"/>
</dbReference>
<evidence type="ECO:0000313" key="4">
    <source>
        <dbReference type="EMBL" id="TGN18662.1"/>
    </source>
</evidence>
<keyword evidence="5" id="KW-1185">Reference proteome</keyword>
<comment type="caution">
    <text evidence="4">The sequence shown here is derived from an EMBL/GenBank/DDBJ whole genome shotgun (WGS) entry which is preliminary data.</text>
</comment>
<feature type="domain" description="PPM-type phosphatase" evidence="3">
    <location>
        <begin position="424"/>
        <end position="640"/>
    </location>
</feature>
<feature type="transmembrane region" description="Helical" evidence="2">
    <location>
        <begin position="26"/>
        <end position="47"/>
    </location>
</feature>
<dbReference type="PANTHER" id="PTHR43156">
    <property type="entry name" value="STAGE II SPORULATION PROTEIN E-RELATED"/>
    <property type="match status" value="1"/>
</dbReference>
<proteinExistence type="predicted"/>
<dbReference type="PANTHER" id="PTHR43156:SF2">
    <property type="entry name" value="STAGE II SPORULATION PROTEIN E"/>
    <property type="match status" value="1"/>
</dbReference>
<protein>
    <submittedName>
        <fullName evidence="4">Serine/threonine protein phosphatase</fullName>
    </submittedName>
</protein>
<dbReference type="SUPFAM" id="SSF81606">
    <property type="entry name" value="PP2C-like"/>
    <property type="match status" value="1"/>
</dbReference>